<protein>
    <submittedName>
        <fullName evidence="1">Uncharacterized protein</fullName>
    </submittedName>
</protein>
<evidence type="ECO:0000313" key="1">
    <source>
        <dbReference type="EMBL" id="KAL3265657.1"/>
    </source>
</evidence>
<sequence length="133" mass="15352">MKTQNILKRASEARESIHSIRSKLVENGRVLLNLYLRLSNHIHPSIWNQIEYLANKASEEQHKTKSMKQISKFEKLHKKQISSIKPQPPKTTEIKIVHNLSKIALNDSAISKQDTIGRNYLGSRTNNKETNRV</sequence>
<keyword evidence="2" id="KW-1185">Reference proteome</keyword>
<dbReference type="Proteomes" id="UP001516400">
    <property type="component" value="Unassembled WGS sequence"/>
</dbReference>
<comment type="caution">
    <text evidence="1">The sequence shown here is derived from an EMBL/GenBank/DDBJ whole genome shotgun (WGS) entry which is preliminary data.</text>
</comment>
<proteinExistence type="predicted"/>
<reference evidence="1 2" key="1">
    <citation type="journal article" date="2021" name="BMC Biol.">
        <title>Horizontally acquired antibacterial genes associated with adaptive radiation of ladybird beetles.</title>
        <authorList>
            <person name="Li H.S."/>
            <person name="Tang X.F."/>
            <person name="Huang Y.H."/>
            <person name="Xu Z.Y."/>
            <person name="Chen M.L."/>
            <person name="Du X.Y."/>
            <person name="Qiu B.Y."/>
            <person name="Chen P.T."/>
            <person name="Zhang W."/>
            <person name="Slipinski A."/>
            <person name="Escalona H.E."/>
            <person name="Waterhouse R.M."/>
            <person name="Zwick A."/>
            <person name="Pang H."/>
        </authorList>
    </citation>
    <scope>NUCLEOTIDE SEQUENCE [LARGE SCALE GENOMIC DNA]</scope>
    <source>
        <strain evidence="1">SYSU2018</strain>
    </source>
</reference>
<dbReference type="EMBL" id="JABFTP020000001">
    <property type="protein sequence ID" value="KAL3265657.1"/>
    <property type="molecule type" value="Genomic_DNA"/>
</dbReference>
<organism evidence="1 2">
    <name type="scientific">Cryptolaemus montrouzieri</name>
    <dbReference type="NCBI Taxonomy" id="559131"/>
    <lineage>
        <taxon>Eukaryota</taxon>
        <taxon>Metazoa</taxon>
        <taxon>Ecdysozoa</taxon>
        <taxon>Arthropoda</taxon>
        <taxon>Hexapoda</taxon>
        <taxon>Insecta</taxon>
        <taxon>Pterygota</taxon>
        <taxon>Neoptera</taxon>
        <taxon>Endopterygota</taxon>
        <taxon>Coleoptera</taxon>
        <taxon>Polyphaga</taxon>
        <taxon>Cucujiformia</taxon>
        <taxon>Coccinelloidea</taxon>
        <taxon>Coccinellidae</taxon>
        <taxon>Scymninae</taxon>
        <taxon>Scymnini</taxon>
        <taxon>Cryptolaemus</taxon>
    </lineage>
</organism>
<gene>
    <name evidence="1" type="ORF">HHI36_009861</name>
</gene>
<dbReference type="AlphaFoldDB" id="A0ABD2MH22"/>
<name>A0ABD2MH22_9CUCU</name>
<accession>A0ABD2MH22</accession>
<evidence type="ECO:0000313" key="2">
    <source>
        <dbReference type="Proteomes" id="UP001516400"/>
    </source>
</evidence>